<evidence type="ECO:0000313" key="2">
    <source>
        <dbReference type="WBParaSite" id="JU765_v2.g14903.t1"/>
    </source>
</evidence>
<organism evidence="1 2">
    <name type="scientific">Panagrolaimus sp. JU765</name>
    <dbReference type="NCBI Taxonomy" id="591449"/>
    <lineage>
        <taxon>Eukaryota</taxon>
        <taxon>Metazoa</taxon>
        <taxon>Ecdysozoa</taxon>
        <taxon>Nematoda</taxon>
        <taxon>Chromadorea</taxon>
        <taxon>Rhabditida</taxon>
        <taxon>Tylenchina</taxon>
        <taxon>Panagrolaimomorpha</taxon>
        <taxon>Panagrolaimoidea</taxon>
        <taxon>Panagrolaimidae</taxon>
        <taxon>Panagrolaimus</taxon>
    </lineage>
</organism>
<dbReference type="Proteomes" id="UP000887576">
    <property type="component" value="Unplaced"/>
</dbReference>
<name>A0AC34QBP4_9BILA</name>
<reference evidence="2" key="1">
    <citation type="submission" date="2022-11" db="UniProtKB">
        <authorList>
            <consortium name="WormBaseParasite"/>
        </authorList>
    </citation>
    <scope>IDENTIFICATION</scope>
</reference>
<protein>
    <submittedName>
        <fullName evidence="2">Uncharacterized protein</fullName>
    </submittedName>
</protein>
<dbReference type="WBParaSite" id="JU765_v2.g14903.t1">
    <property type="protein sequence ID" value="JU765_v2.g14903.t1"/>
    <property type="gene ID" value="JU765_v2.g14903"/>
</dbReference>
<sequence length="726" mass="80255">MNSPFRGLKRTGSGNGGNSYPYPRSHSTVMVLPSARSSNSKNGDWSSASSLADDSPTSSLSTLNFDASNTGPSYGFERRRPPLNRAIPPIPESKSNESIMSQLSKSVAGTPMEPKQPLLELVEEVPEDKSVVIENKMAQNLAVKSASETLPTKSNKTNSISNNCTNNIPSKLKQPKIYEKHTTNFSKAEPPKSPLLSMAHSVRNRLTKLGTRFGRVDAHQSPIKSSTSLISMNKPPPVPIQKMAKSSSMETASTSSSEKKIPQLRSQITLIPSPSRSPRPLILDSPEETSRGFLKPVDEEPMNVDSTTTTAPKTTETNDPTLNVTASPTSSNTDTIYSGRASSSVKQMTSPDWSDNCEMTKSAVTTTAQCVPQVNEKKEPTVDIKNIAKLEKTKVELNTTPSKFGSSKSGKKDNAEKQKTPKLSSKFSIGLCHNSKSAKMSLPSPKIKIKTSLSLKKSLESLEQTKRSSTIGNLQRKTDPPKRRSTIDTEMKFIKKIEKSLVPLMPHSNSKIKVDDNKNLDLRNIHVKSVNMKHKRAPLAECESTRVENSPAVELPPIGFDRLTSSPGARRRIQTTIFNRTVPAFGQDANGNLILNDKSKVQNGDIPKSVEINLNEKRKFEPSIELPTPYDNMVNEESVHENHTDIMNGNFVENTTIIRKKDGFIFEQIESRICTLKEEMETTDNQTKGDVEELSHENEILRQQLLERDRIIEALRAQLALMPNKE</sequence>
<evidence type="ECO:0000313" key="1">
    <source>
        <dbReference type="Proteomes" id="UP000887576"/>
    </source>
</evidence>
<proteinExistence type="predicted"/>
<accession>A0AC34QBP4</accession>